<protein>
    <submittedName>
        <fullName evidence="1">Uncharacterized protein</fullName>
    </submittedName>
</protein>
<accession>A0A4Y2UPL1</accession>
<gene>
    <name evidence="1" type="ORF">AVEN_134605_1</name>
</gene>
<evidence type="ECO:0000313" key="1">
    <source>
        <dbReference type="EMBL" id="GBO14091.1"/>
    </source>
</evidence>
<sequence length="80" mass="8783">MAAYQRDPKAKKCTIHTELAGFRRNSTIALKSNIWSSLPTEVKSPGKDIRVLGETRLPPLAGDRVLMAVLSTSISIKFCP</sequence>
<dbReference type="EMBL" id="BGPR01038269">
    <property type="protein sequence ID" value="GBO14091.1"/>
    <property type="molecule type" value="Genomic_DNA"/>
</dbReference>
<comment type="caution">
    <text evidence="1">The sequence shown here is derived from an EMBL/GenBank/DDBJ whole genome shotgun (WGS) entry which is preliminary data.</text>
</comment>
<evidence type="ECO:0000313" key="2">
    <source>
        <dbReference type="Proteomes" id="UP000499080"/>
    </source>
</evidence>
<organism evidence="1 2">
    <name type="scientific">Araneus ventricosus</name>
    <name type="common">Orbweaver spider</name>
    <name type="synonym">Epeira ventricosa</name>
    <dbReference type="NCBI Taxonomy" id="182803"/>
    <lineage>
        <taxon>Eukaryota</taxon>
        <taxon>Metazoa</taxon>
        <taxon>Ecdysozoa</taxon>
        <taxon>Arthropoda</taxon>
        <taxon>Chelicerata</taxon>
        <taxon>Arachnida</taxon>
        <taxon>Araneae</taxon>
        <taxon>Araneomorphae</taxon>
        <taxon>Entelegynae</taxon>
        <taxon>Araneoidea</taxon>
        <taxon>Araneidae</taxon>
        <taxon>Araneus</taxon>
    </lineage>
</organism>
<keyword evidence="2" id="KW-1185">Reference proteome</keyword>
<dbReference type="AlphaFoldDB" id="A0A4Y2UPL1"/>
<name>A0A4Y2UPL1_ARAVE</name>
<proteinExistence type="predicted"/>
<reference evidence="1 2" key="1">
    <citation type="journal article" date="2019" name="Sci. Rep.">
        <title>Orb-weaving spider Araneus ventricosus genome elucidates the spidroin gene catalogue.</title>
        <authorList>
            <person name="Kono N."/>
            <person name="Nakamura H."/>
            <person name="Ohtoshi R."/>
            <person name="Moran D.A.P."/>
            <person name="Shinohara A."/>
            <person name="Yoshida Y."/>
            <person name="Fujiwara M."/>
            <person name="Mori M."/>
            <person name="Tomita M."/>
            <person name="Arakawa K."/>
        </authorList>
    </citation>
    <scope>NUCLEOTIDE SEQUENCE [LARGE SCALE GENOMIC DNA]</scope>
</reference>
<dbReference type="Proteomes" id="UP000499080">
    <property type="component" value="Unassembled WGS sequence"/>
</dbReference>